<evidence type="ECO:0000313" key="13">
    <source>
        <dbReference type="EMBL" id="GIL99151.1"/>
    </source>
</evidence>
<comment type="similarity">
    <text evidence="4">Belongs to the TPP enzyme family.</text>
</comment>
<dbReference type="Gene3D" id="3.40.50.970">
    <property type="match status" value="1"/>
</dbReference>
<proteinExistence type="inferred from homology"/>
<evidence type="ECO:0000256" key="5">
    <source>
        <dbReference type="ARBA" id="ARBA00011881"/>
    </source>
</evidence>
<gene>
    <name evidence="13" type="ORF">Vretimale_4369</name>
</gene>
<keyword evidence="11" id="KW-0456">Lyase</keyword>
<dbReference type="InterPro" id="IPR011766">
    <property type="entry name" value="TPP_enzyme_TPP-bd"/>
</dbReference>
<dbReference type="EMBL" id="BNCQ01000006">
    <property type="protein sequence ID" value="GIL99151.1"/>
    <property type="molecule type" value="Genomic_DNA"/>
</dbReference>
<dbReference type="PANTHER" id="PTHR43452">
    <property type="entry name" value="PYRUVATE DECARBOXYLASE"/>
    <property type="match status" value="1"/>
</dbReference>
<comment type="subunit">
    <text evidence="5">Homotetramer.</text>
</comment>
<evidence type="ECO:0000256" key="1">
    <source>
        <dbReference type="ARBA" id="ARBA00001041"/>
    </source>
</evidence>
<evidence type="ECO:0000256" key="11">
    <source>
        <dbReference type="ARBA" id="ARBA00023239"/>
    </source>
</evidence>
<evidence type="ECO:0000313" key="14">
    <source>
        <dbReference type="Proteomes" id="UP000722791"/>
    </source>
</evidence>
<evidence type="ECO:0000256" key="9">
    <source>
        <dbReference type="ARBA" id="ARBA00022842"/>
    </source>
</evidence>
<dbReference type="AlphaFoldDB" id="A0A8J4DH12"/>
<evidence type="ECO:0000256" key="3">
    <source>
        <dbReference type="ARBA" id="ARBA00001964"/>
    </source>
</evidence>
<comment type="cofactor">
    <cofactor evidence="3">
        <name>thiamine diphosphate</name>
        <dbReference type="ChEBI" id="CHEBI:58937"/>
    </cofactor>
</comment>
<comment type="cofactor">
    <cofactor evidence="2">
        <name>a metal cation</name>
        <dbReference type="ChEBI" id="CHEBI:25213"/>
    </cofactor>
</comment>
<evidence type="ECO:0000256" key="8">
    <source>
        <dbReference type="ARBA" id="ARBA00022793"/>
    </source>
</evidence>
<dbReference type="GO" id="GO:0046872">
    <property type="term" value="F:metal ion binding"/>
    <property type="evidence" value="ECO:0007669"/>
    <property type="project" value="UniProtKB-KW"/>
</dbReference>
<dbReference type="Pfam" id="PF02775">
    <property type="entry name" value="TPP_enzyme_C"/>
    <property type="match status" value="1"/>
</dbReference>
<evidence type="ECO:0000256" key="10">
    <source>
        <dbReference type="ARBA" id="ARBA00023052"/>
    </source>
</evidence>
<dbReference type="GO" id="GO:0005829">
    <property type="term" value="C:cytosol"/>
    <property type="evidence" value="ECO:0007669"/>
    <property type="project" value="TreeGrafter"/>
</dbReference>
<dbReference type="EC" id="4.1.1.1" evidence="6"/>
<dbReference type="InterPro" id="IPR012110">
    <property type="entry name" value="PDC/IPDC-like"/>
</dbReference>
<dbReference type="InterPro" id="IPR029061">
    <property type="entry name" value="THDP-binding"/>
</dbReference>
<dbReference type="PANTHER" id="PTHR43452:SF1">
    <property type="entry name" value="PYRUVATE DECARBOXYLASE C186.09-RELATED"/>
    <property type="match status" value="1"/>
</dbReference>
<keyword evidence="9" id="KW-0460">Magnesium</keyword>
<dbReference type="FunFam" id="3.40.50.970:FF:000024">
    <property type="entry name" value="Pyruvate decarboxylase isozyme"/>
    <property type="match status" value="1"/>
</dbReference>
<dbReference type="InterPro" id="IPR047214">
    <property type="entry name" value="TPP_PDC_IPDC"/>
</dbReference>
<dbReference type="Gene3D" id="3.40.50.1220">
    <property type="entry name" value="TPP-binding domain"/>
    <property type="match status" value="1"/>
</dbReference>
<accession>A0A8J4DH12</accession>
<protein>
    <recommendedName>
        <fullName evidence="6">pyruvate decarboxylase</fullName>
        <ecNumber evidence="6">4.1.1.1</ecNumber>
    </recommendedName>
</protein>
<evidence type="ECO:0000256" key="6">
    <source>
        <dbReference type="ARBA" id="ARBA00013202"/>
    </source>
</evidence>
<dbReference type="SUPFAM" id="SSF52518">
    <property type="entry name" value="Thiamin diphosphate-binding fold (THDP-binding)"/>
    <property type="match status" value="1"/>
</dbReference>
<keyword evidence="10" id="KW-0786">Thiamine pyrophosphate</keyword>
<dbReference type="CDD" id="cd02005">
    <property type="entry name" value="TPP_PDC_IPDC"/>
    <property type="match status" value="1"/>
</dbReference>
<comment type="catalytic activity">
    <reaction evidence="1">
        <text>a 2-oxocarboxylate + H(+) = an aldehyde + CO2</text>
        <dbReference type="Rhea" id="RHEA:11628"/>
        <dbReference type="ChEBI" id="CHEBI:15378"/>
        <dbReference type="ChEBI" id="CHEBI:16526"/>
        <dbReference type="ChEBI" id="CHEBI:17478"/>
        <dbReference type="ChEBI" id="CHEBI:35179"/>
        <dbReference type="EC" id="4.1.1.1"/>
    </reaction>
</comment>
<evidence type="ECO:0000256" key="4">
    <source>
        <dbReference type="ARBA" id="ARBA00007812"/>
    </source>
</evidence>
<dbReference type="Proteomes" id="UP000722791">
    <property type="component" value="Unassembled WGS sequence"/>
</dbReference>
<keyword evidence="8" id="KW-0210">Decarboxylase</keyword>
<feature type="non-terminal residue" evidence="13">
    <location>
        <position position="1"/>
    </location>
</feature>
<comment type="caution">
    <text evidence="13">The sequence shown here is derived from an EMBL/GenBank/DDBJ whole genome shotgun (WGS) entry which is preliminary data.</text>
</comment>
<organism evidence="13 14">
    <name type="scientific">Volvox reticuliferus</name>
    <dbReference type="NCBI Taxonomy" id="1737510"/>
    <lineage>
        <taxon>Eukaryota</taxon>
        <taxon>Viridiplantae</taxon>
        <taxon>Chlorophyta</taxon>
        <taxon>core chlorophytes</taxon>
        <taxon>Chlorophyceae</taxon>
        <taxon>CS clade</taxon>
        <taxon>Chlamydomonadales</taxon>
        <taxon>Volvocaceae</taxon>
        <taxon>Volvox</taxon>
    </lineage>
</organism>
<dbReference type="GO" id="GO:0004737">
    <property type="term" value="F:pyruvate decarboxylase activity"/>
    <property type="evidence" value="ECO:0007669"/>
    <property type="project" value="UniProtKB-EC"/>
</dbReference>
<reference evidence="13" key="1">
    <citation type="journal article" date="2021" name="Proc. Natl. Acad. Sci. U.S.A.">
        <title>Three genomes in the algal genus Volvox reveal the fate of a haploid sex-determining region after a transition to homothallism.</title>
        <authorList>
            <person name="Yamamoto K."/>
            <person name="Hamaji T."/>
            <person name="Kawai-Toyooka H."/>
            <person name="Matsuzaki R."/>
            <person name="Takahashi F."/>
            <person name="Nishimura Y."/>
            <person name="Kawachi M."/>
            <person name="Noguchi H."/>
            <person name="Minakuchi Y."/>
            <person name="Umen J.G."/>
            <person name="Toyoda A."/>
            <person name="Nozaki H."/>
        </authorList>
    </citation>
    <scope>NUCLEOTIDE SEQUENCE</scope>
    <source>
        <strain evidence="13">NIES-3785</strain>
    </source>
</reference>
<dbReference type="GO" id="GO:0000949">
    <property type="term" value="P:aromatic amino acid family catabolic process to alcohol via Ehrlich pathway"/>
    <property type="evidence" value="ECO:0007669"/>
    <property type="project" value="TreeGrafter"/>
</dbReference>
<feature type="domain" description="Thiamine pyrophosphate enzyme TPP-binding" evidence="12">
    <location>
        <begin position="133"/>
        <end position="257"/>
    </location>
</feature>
<dbReference type="GO" id="GO:0030976">
    <property type="term" value="F:thiamine pyrophosphate binding"/>
    <property type="evidence" value="ECO:0007669"/>
    <property type="project" value="InterPro"/>
</dbReference>
<sequence length="295" mass="32872">HHFTGGFSDNRQLVLWCSIPFHRSAVWTDYSTTGYSLLLKPEKMIRVDKNRVTIGHGPTFGCIVMADFLEALAAKITANDTEPPVQAPGEMLRTTVLYKHIQHMLTPTTSLISEVGDSWFNTLKLKLPPGAEYELQMRYGSIGWSVGAVLGYCCAERQSHPDRRVVACIGDGSFQMTAQEVSTMLRYGVDPIIFLINNGGYTIEVEIHDGPYNVIKNWDYTGFVRALHNGDGNLWTAEARTEPELESAIAEAVQRRGQLCFIMVVTHRDDCSKELLEWGSRVAAANSRKPGVPSH</sequence>
<name>A0A8J4DH12_9CHLO</name>
<keyword evidence="7" id="KW-0479">Metal-binding</keyword>
<evidence type="ECO:0000256" key="2">
    <source>
        <dbReference type="ARBA" id="ARBA00001920"/>
    </source>
</evidence>
<evidence type="ECO:0000259" key="12">
    <source>
        <dbReference type="Pfam" id="PF02775"/>
    </source>
</evidence>
<evidence type="ECO:0000256" key="7">
    <source>
        <dbReference type="ARBA" id="ARBA00022723"/>
    </source>
</evidence>